<feature type="domain" description="Transposase IS200-like" evidence="1">
    <location>
        <begin position="9"/>
        <end position="123"/>
    </location>
</feature>
<name>A0ABT6NFP8_9FIRM</name>
<dbReference type="SMART" id="SM01321">
    <property type="entry name" value="Y1_Tnp"/>
    <property type="match status" value="1"/>
</dbReference>
<gene>
    <name evidence="2" type="ORF">QE109_13970</name>
</gene>
<dbReference type="SUPFAM" id="SSF143422">
    <property type="entry name" value="Transposase IS200-like"/>
    <property type="match status" value="1"/>
</dbReference>
<proteinExistence type="predicted"/>
<dbReference type="PANTHER" id="PTHR34322">
    <property type="entry name" value="TRANSPOSASE, Y1_TNP DOMAIN-CONTAINING"/>
    <property type="match status" value="1"/>
</dbReference>
<evidence type="ECO:0000313" key="2">
    <source>
        <dbReference type="EMBL" id="MDH8679260.1"/>
    </source>
</evidence>
<dbReference type="EMBL" id="JARYZI010000010">
    <property type="protein sequence ID" value="MDH8679260.1"/>
    <property type="molecule type" value="Genomic_DNA"/>
</dbReference>
<dbReference type="InterPro" id="IPR002686">
    <property type="entry name" value="Transposase_17"/>
</dbReference>
<dbReference type="Pfam" id="PF01797">
    <property type="entry name" value="Y1_Tnp"/>
    <property type="match status" value="1"/>
</dbReference>
<reference evidence="2 3" key="1">
    <citation type="submission" date="2023-04" db="EMBL/GenBank/DDBJ databases">
        <title>Fusibacter bizertensis strain WBS, isolated from littoral bottom sediments of the Arctic seas - biochemical and genomic analysis.</title>
        <authorList>
            <person name="Brioukhanov A.L."/>
        </authorList>
    </citation>
    <scope>NUCLEOTIDE SEQUENCE [LARGE SCALE GENOMIC DNA]</scope>
    <source>
        <strain evidence="2 3">WBS</strain>
    </source>
</reference>
<dbReference type="InterPro" id="IPR036515">
    <property type="entry name" value="Transposase_17_sf"/>
</dbReference>
<organism evidence="2 3">
    <name type="scientific">Fusibacter bizertensis</name>
    <dbReference type="NCBI Taxonomy" id="1488331"/>
    <lineage>
        <taxon>Bacteria</taxon>
        <taxon>Bacillati</taxon>
        <taxon>Bacillota</taxon>
        <taxon>Clostridia</taxon>
        <taxon>Eubacteriales</taxon>
        <taxon>Eubacteriales Family XII. Incertae Sedis</taxon>
        <taxon>Fusibacter</taxon>
    </lineage>
</organism>
<dbReference type="RefSeq" id="WP_281095153.1">
    <property type="nucleotide sequence ID" value="NZ_JARYZI010000010.1"/>
</dbReference>
<evidence type="ECO:0000313" key="3">
    <source>
        <dbReference type="Proteomes" id="UP001158045"/>
    </source>
</evidence>
<protein>
    <submittedName>
        <fullName evidence="2">Transposase</fullName>
    </submittedName>
</protein>
<dbReference type="Gene3D" id="3.30.70.1290">
    <property type="entry name" value="Transposase IS200-like"/>
    <property type="match status" value="1"/>
</dbReference>
<dbReference type="PANTHER" id="PTHR34322:SF2">
    <property type="entry name" value="TRANSPOSASE IS200-LIKE DOMAIN-CONTAINING PROTEIN"/>
    <property type="match status" value="1"/>
</dbReference>
<comment type="caution">
    <text evidence="2">The sequence shown here is derived from an EMBL/GenBank/DDBJ whole genome shotgun (WGS) entry which is preliminary data.</text>
</comment>
<keyword evidence="3" id="KW-1185">Reference proteome</keyword>
<accession>A0ABT6NFP8</accession>
<dbReference type="Proteomes" id="UP001158045">
    <property type="component" value="Unassembled WGS sequence"/>
</dbReference>
<evidence type="ECO:0000259" key="1">
    <source>
        <dbReference type="SMART" id="SM01321"/>
    </source>
</evidence>
<sequence>MPKRKIDYIKGGIYHIVQRGNNKAFIFDDQLDKAQFLDIIKKVNEKYPFNMLYYVLMDNHYHFLIEMQDISISKIMQALNYGYSVHYNKKYNRTGTIFGSPYKAYYIKDTKYLIRVIQYIAENPVKAKMVKQASAYKWCAHSEIISKQTDIVAKKRIFFYLSDEQEKGLDIYMDLLNSSQYFDLGLVEAKAFNEILSQQIKKEKLEVIIQAFCDVNGFNEAVLFQDKRTNQRTTIRKRCAKHASELGYTVKEIAAYLKITPRSVRMMIVSFND</sequence>